<keyword evidence="1" id="KW-1133">Transmembrane helix</keyword>
<feature type="transmembrane region" description="Helical" evidence="1">
    <location>
        <begin position="287"/>
        <end position="309"/>
    </location>
</feature>
<keyword evidence="1" id="KW-0812">Transmembrane</keyword>
<dbReference type="RefSeq" id="WP_273638069.1">
    <property type="nucleotide sequence ID" value="NZ_JAQQXP010000001.1"/>
</dbReference>
<evidence type="ECO:0008006" key="4">
    <source>
        <dbReference type="Google" id="ProtNLM"/>
    </source>
</evidence>
<dbReference type="Proteomes" id="UP001218788">
    <property type="component" value="Unassembled WGS sequence"/>
</dbReference>
<dbReference type="EMBL" id="JAQQXP010000001">
    <property type="protein sequence ID" value="MDC8829609.1"/>
    <property type="molecule type" value="Genomic_DNA"/>
</dbReference>
<protein>
    <recommendedName>
        <fullName evidence="4">DUF2157 domain-containing protein</fullName>
    </recommendedName>
</protein>
<sequence>MYSDEDLNTAVQRNIFTAEAVHHFRQHINEVRKSQSVDEENFRLINGFNDIFVVIASTLLLASLAWLGYSLSAPMAGLAVAAGSWGLAEYFVNRRRMALPAIALLLSFLGGLFATPFLFMQPDINANAFIAAGLLTTLGAVGHWARFRVPITVAAGAATLSAGIAASIVYLFPPLLTFIDNLVLLFGLLIFGLAMYWDSKDTVRQTRASDVAFWLHLIAAPMIVHPVFNNLGVLDGNGGVLISLVVLGLYILLALISLAVDRRAIMVSALVYVIYTFSSLMESYGMVTYGFALTGLCIGSSLLLLSAFWHGCRKRVLQLIPQPVQMKLPVVKI</sequence>
<feature type="transmembrane region" description="Helical" evidence="1">
    <location>
        <begin position="99"/>
        <end position="120"/>
    </location>
</feature>
<evidence type="ECO:0000313" key="3">
    <source>
        <dbReference type="Proteomes" id="UP001218788"/>
    </source>
</evidence>
<feature type="transmembrane region" description="Helical" evidence="1">
    <location>
        <begin position="264"/>
        <end position="281"/>
    </location>
</feature>
<feature type="transmembrane region" description="Helical" evidence="1">
    <location>
        <begin position="178"/>
        <end position="199"/>
    </location>
</feature>
<comment type="caution">
    <text evidence="2">The sequence shown here is derived from an EMBL/GenBank/DDBJ whole genome shotgun (WGS) entry which is preliminary data.</text>
</comment>
<proteinExistence type="predicted"/>
<feature type="transmembrane region" description="Helical" evidence="1">
    <location>
        <begin position="75"/>
        <end position="92"/>
    </location>
</feature>
<evidence type="ECO:0000256" key="1">
    <source>
        <dbReference type="SAM" id="Phobius"/>
    </source>
</evidence>
<gene>
    <name evidence="2" type="ORF">OIK42_02425</name>
</gene>
<feature type="transmembrane region" description="Helical" evidence="1">
    <location>
        <begin position="51"/>
        <end position="69"/>
    </location>
</feature>
<evidence type="ECO:0000313" key="2">
    <source>
        <dbReference type="EMBL" id="MDC8829609.1"/>
    </source>
</evidence>
<feature type="transmembrane region" description="Helical" evidence="1">
    <location>
        <begin position="211"/>
        <end position="228"/>
    </location>
</feature>
<reference evidence="2 3" key="1">
    <citation type="submission" date="2022-10" db="EMBL/GenBank/DDBJ databases">
        <title>Alteromonas sp. chi3 Genome sequencing.</title>
        <authorList>
            <person name="Park S."/>
        </authorList>
    </citation>
    <scope>NUCLEOTIDE SEQUENCE [LARGE SCALE GENOMIC DNA]</scope>
    <source>
        <strain evidence="3">chi3</strain>
    </source>
</reference>
<feature type="transmembrane region" description="Helical" evidence="1">
    <location>
        <begin position="126"/>
        <end position="144"/>
    </location>
</feature>
<name>A0ABT5KXW0_9ALTE</name>
<feature type="transmembrane region" description="Helical" evidence="1">
    <location>
        <begin position="240"/>
        <end position="259"/>
    </location>
</feature>
<keyword evidence="1" id="KW-0472">Membrane</keyword>
<accession>A0ABT5KXW0</accession>
<organism evidence="2 3">
    <name type="scientific">Alteromonas gilva</name>
    <dbReference type="NCBI Taxonomy" id="2987522"/>
    <lineage>
        <taxon>Bacteria</taxon>
        <taxon>Pseudomonadati</taxon>
        <taxon>Pseudomonadota</taxon>
        <taxon>Gammaproteobacteria</taxon>
        <taxon>Alteromonadales</taxon>
        <taxon>Alteromonadaceae</taxon>
        <taxon>Alteromonas/Salinimonas group</taxon>
        <taxon>Alteromonas</taxon>
    </lineage>
</organism>
<keyword evidence="3" id="KW-1185">Reference proteome</keyword>
<feature type="transmembrane region" description="Helical" evidence="1">
    <location>
        <begin position="151"/>
        <end position="172"/>
    </location>
</feature>